<dbReference type="InParanoid" id="E9HE10"/>
<organism evidence="5 6">
    <name type="scientific">Daphnia pulex</name>
    <name type="common">Water flea</name>
    <dbReference type="NCBI Taxonomy" id="6669"/>
    <lineage>
        <taxon>Eukaryota</taxon>
        <taxon>Metazoa</taxon>
        <taxon>Ecdysozoa</taxon>
        <taxon>Arthropoda</taxon>
        <taxon>Crustacea</taxon>
        <taxon>Branchiopoda</taxon>
        <taxon>Diplostraca</taxon>
        <taxon>Cladocera</taxon>
        <taxon>Anomopoda</taxon>
        <taxon>Daphniidae</taxon>
        <taxon>Daphnia</taxon>
    </lineage>
</organism>
<gene>
    <name evidence="5" type="ORF">DAPPUDRAFT_113083</name>
</gene>
<dbReference type="PANTHER" id="PTHR33273">
    <property type="entry name" value="DOMAIN-CONTAINING PROTEIN, PUTATIVE-RELATED"/>
    <property type="match status" value="1"/>
</dbReference>
<dbReference type="PROSITE" id="PS50158">
    <property type="entry name" value="ZF_CCHC"/>
    <property type="match status" value="1"/>
</dbReference>
<dbReference type="SUPFAM" id="SSF57756">
    <property type="entry name" value="Retrovirus zinc finger-like domains"/>
    <property type="match status" value="1"/>
</dbReference>
<keyword evidence="2" id="KW-0175">Coiled coil</keyword>
<evidence type="ECO:0000256" key="1">
    <source>
        <dbReference type="PROSITE-ProRule" id="PRU00047"/>
    </source>
</evidence>
<dbReference type="OrthoDB" id="7382669at2759"/>
<dbReference type="Proteomes" id="UP000000305">
    <property type="component" value="Unassembled WGS sequence"/>
</dbReference>
<dbReference type="GO" id="GO:0008270">
    <property type="term" value="F:zinc ion binding"/>
    <property type="evidence" value="ECO:0007669"/>
    <property type="project" value="UniProtKB-KW"/>
</dbReference>
<dbReference type="EMBL" id="GL732626">
    <property type="protein sequence ID" value="EFX70036.1"/>
    <property type="molecule type" value="Genomic_DNA"/>
</dbReference>
<sequence>MAGDEDGMETGNESSSGKRKVCKRCNNDFSPPNRQGNHLYCSEVCKIMYSRPRSSIGGTNGEKRKRTLSVQNNSQNSLDDMSREDMITLIKDLKEERETLIQEKECIISHTKEIESELTSIKVKIANRFLDRFFGDGRPTKENEPPSGMDSQLGKSYAAVASKSVTIIAELDPDVDTSNFNGEAMDEFFQSNSEYPTLQSFTKRDNIARFKFNNDADAKKAKQLMEADGKIKASVKSVSERKIEYPIAVFGTGIENLEVLKKEMEFRNEILRGKISRIKPLSKQKGHVKIYVTSKKCEEEVIQARKISVKNAAGEFKEHRVEKAKLDFEVTYCYKCKKLGHVAFKCTDKSAAETCGRCAESHKTQDCIHPDSKMKCVNCKGAHKSGDFQCSAHIKAINLQHCKVASLNLSQVLVELDIDIALIQEPYAITNKFNNELQIPNIPSNYTVHHNLNIEHAFGALILAKKCFKAVNIAVPYTNNCVGVHLNKHPGLNFFSVYCRPSLSLDYFLNLIKTGPDLERSVICMDSNAKNKLWNSKSTDKRGECLESFTDQNKLNIVNVPASKLEYIPQRTAMVDVTLRGDNINISNWHFPNEDSHSDHPIILFQVAVTQPKRSTVSKTVPRVKNIDKMKFLAKLETKVKKIEDQLPLISSRSKLDSIIEELTNDISNSAMSSKLASNKISKSKLDFWSEELLQLKLKLRNAKGEAFKTQNKFDVNNHKQLKAEYQRLLRRSKKEAFEKQCTVDMNENPYKGLKKLAASQCSNVLPGELIINDQSITEKEIKLRLVLMGLA</sequence>
<dbReference type="Gene3D" id="3.60.10.10">
    <property type="entry name" value="Endonuclease/exonuclease/phosphatase"/>
    <property type="match status" value="1"/>
</dbReference>
<reference evidence="5 6" key="1">
    <citation type="journal article" date="2011" name="Science">
        <title>The ecoresponsive genome of Daphnia pulex.</title>
        <authorList>
            <person name="Colbourne J.K."/>
            <person name="Pfrender M.E."/>
            <person name="Gilbert D."/>
            <person name="Thomas W.K."/>
            <person name="Tucker A."/>
            <person name="Oakley T.H."/>
            <person name="Tokishita S."/>
            <person name="Aerts A."/>
            <person name="Arnold G.J."/>
            <person name="Basu M.K."/>
            <person name="Bauer D.J."/>
            <person name="Caceres C.E."/>
            <person name="Carmel L."/>
            <person name="Casola C."/>
            <person name="Choi J.H."/>
            <person name="Detter J.C."/>
            <person name="Dong Q."/>
            <person name="Dusheyko S."/>
            <person name="Eads B.D."/>
            <person name="Frohlich T."/>
            <person name="Geiler-Samerotte K.A."/>
            <person name="Gerlach D."/>
            <person name="Hatcher P."/>
            <person name="Jogdeo S."/>
            <person name="Krijgsveld J."/>
            <person name="Kriventseva E.V."/>
            <person name="Kultz D."/>
            <person name="Laforsch C."/>
            <person name="Lindquist E."/>
            <person name="Lopez J."/>
            <person name="Manak J.R."/>
            <person name="Muller J."/>
            <person name="Pangilinan J."/>
            <person name="Patwardhan R.P."/>
            <person name="Pitluck S."/>
            <person name="Pritham E.J."/>
            <person name="Rechtsteiner A."/>
            <person name="Rho M."/>
            <person name="Rogozin I.B."/>
            <person name="Sakarya O."/>
            <person name="Salamov A."/>
            <person name="Schaack S."/>
            <person name="Shapiro H."/>
            <person name="Shiga Y."/>
            <person name="Skalitzky C."/>
            <person name="Smith Z."/>
            <person name="Souvorov A."/>
            <person name="Sung W."/>
            <person name="Tang Z."/>
            <person name="Tsuchiya D."/>
            <person name="Tu H."/>
            <person name="Vos H."/>
            <person name="Wang M."/>
            <person name="Wolf Y.I."/>
            <person name="Yamagata H."/>
            <person name="Yamada T."/>
            <person name="Ye Y."/>
            <person name="Shaw J.R."/>
            <person name="Andrews J."/>
            <person name="Crease T.J."/>
            <person name="Tang H."/>
            <person name="Lucas S.M."/>
            <person name="Robertson H.M."/>
            <person name="Bork P."/>
            <person name="Koonin E.V."/>
            <person name="Zdobnov E.M."/>
            <person name="Grigoriev I.V."/>
            <person name="Lynch M."/>
            <person name="Boore J.L."/>
        </authorList>
    </citation>
    <scope>NUCLEOTIDE SEQUENCE [LARGE SCALE GENOMIC DNA]</scope>
</reference>
<keyword evidence="1" id="KW-0479">Metal-binding</keyword>
<dbReference type="InterPro" id="IPR005135">
    <property type="entry name" value="Endo/exonuclease/phosphatase"/>
</dbReference>
<name>E9HE10_DAPPU</name>
<dbReference type="HOGENOM" id="CLU_366114_0_0_1"/>
<evidence type="ECO:0000259" key="4">
    <source>
        <dbReference type="PROSITE" id="PS50158"/>
    </source>
</evidence>
<dbReference type="Pfam" id="PF14529">
    <property type="entry name" value="Exo_endo_phos_2"/>
    <property type="match status" value="1"/>
</dbReference>
<evidence type="ECO:0000313" key="5">
    <source>
        <dbReference type="EMBL" id="EFX70036.1"/>
    </source>
</evidence>
<feature type="region of interest" description="Disordered" evidence="3">
    <location>
        <begin position="1"/>
        <end position="21"/>
    </location>
</feature>
<dbReference type="AlphaFoldDB" id="E9HE10"/>
<keyword evidence="6" id="KW-1185">Reference proteome</keyword>
<dbReference type="SUPFAM" id="SSF56219">
    <property type="entry name" value="DNase I-like"/>
    <property type="match status" value="1"/>
</dbReference>
<evidence type="ECO:0000256" key="2">
    <source>
        <dbReference type="SAM" id="Coils"/>
    </source>
</evidence>
<dbReference type="InterPro" id="IPR036875">
    <property type="entry name" value="Znf_CCHC_sf"/>
</dbReference>
<dbReference type="KEGG" id="dpx:DAPPUDRAFT_113083"/>
<dbReference type="eggNOG" id="KOG1075">
    <property type="taxonomic scope" value="Eukaryota"/>
</dbReference>
<feature type="domain" description="CCHC-type" evidence="4">
    <location>
        <begin position="333"/>
        <end position="348"/>
    </location>
</feature>
<dbReference type="GO" id="GO:0003676">
    <property type="term" value="F:nucleic acid binding"/>
    <property type="evidence" value="ECO:0007669"/>
    <property type="project" value="InterPro"/>
</dbReference>
<feature type="compositionally biased region" description="Polar residues" evidence="3">
    <location>
        <begin position="68"/>
        <end position="78"/>
    </location>
</feature>
<evidence type="ECO:0000313" key="6">
    <source>
        <dbReference type="Proteomes" id="UP000000305"/>
    </source>
</evidence>
<dbReference type="PANTHER" id="PTHR33273:SF2">
    <property type="entry name" value="ENDONUCLEASE_EXONUCLEASE_PHOSPHATASE DOMAIN-CONTAINING PROTEIN"/>
    <property type="match status" value="1"/>
</dbReference>
<feature type="region of interest" description="Disordered" evidence="3">
    <location>
        <begin position="52"/>
        <end position="78"/>
    </location>
</feature>
<accession>E9HE10</accession>
<protein>
    <recommendedName>
        <fullName evidence="4">CCHC-type domain-containing protein</fullName>
    </recommendedName>
</protein>
<feature type="coiled-coil region" evidence="2">
    <location>
        <begin position="686"/>
        <end position="736"/>
    </location>
</feature>
<evidence type="ECO:0000256" key="3">
    <source>
        <dbReference type="SAM" id="MobiDB-lite"/>
    </source>
</evidence>
<proteinExistence type="predicted"/>
<keyword evidence="1" id="KW-0862">Zinc</keyword>
<dbReference type="PhylomeDB" id="E9HE10"/>
<keyword evidence="1" id="KW-0863">Zinc-finger</keyword>
<dbReference type="InterPro" id="IPR036691">
    <property type="entry name" value="Endo/exonu/phosph_ase_sf"/>
</dbReference>
<dbReference type="GO" id="GO:0003824">
    <property type="term" value="F:catalytic activity"/>
    <property type="evidence" value="ECO:0007669"/>
    <property type="project" value="InterPro"/>
</dbReference>
<dbReference type="InterPro" id="IPR001878">
    <property type="entry name" value="Znf_CCHC"/>
</dbReference>
<feature type="coiled-coil region" evidence="2">
    <location>
        <begin position="83"/>
        <end position="110"/>
    </location>
</feature>